<protein>
    <submittedName>
        <fullName evidence="3">Cardiolipin synthase</fullName>
    </submittedName>
</protein>
<proteinExistence type="predicted"/>
<sequence>MDLSFSKWRSLTRIVGITITTTILIFAIVGIASSESSKFIWALVFNYLVSVVLSLRIINSHRRSDLFVVLYLFSFLLVPFISPFVYFLLGFDSVHIQNNPKYLKILQKYKNYSRYIENKKIKNLSHLSHKVFFYNLIKHDANICGNSKITLLSTPIEILQEITSLIKKAKQFIHLEFYIFGDGLVSDHILDLLRKKTEEGVEVRLMVDYHGSFRRLSSKTRKKIKKYGIELRIFNHFFRFDSLWWQYRNHNKIIVVDNKYAFCGSSNIADEYFNITQFYFQTTELGVIVEGTVVNSINALFCSHWEMCCIKPVKGDPLMLDGLNYFRESNISENTNTVIQVLNASPLSPELIIKDNLVQLVSNAKKSILISTPYFYPPKDLINALKQASVSGVSIKILVPKQTDFRNFFRSLNRQLFTSLIPENIEIYEYFGFNHEKIMIVDDETTYFGSYNWDYRALYLNFENALLVKCKKFTSLITKFVENQFKNSHKIVLSDLKKMKSFVAFSHGVFIRIFKPFL</sequence>
<feature type="transmembrane region" description="Helical" evidence="1">
    <location>
        <begin position="39"/>
        <end position="59"/>
    </location>
</feature>
<dbReference type="Proteomes" id="UP000077623">
    <property type="component" value="Unassembled WGS sequence"/>
</dbReference>
<comment type="caution">
    <text evidence="3">The sequence shown here is derived from an EMBL/GenBank/DDBJ whole genome shotgun (WGS) entry which is preliminary data.</text>
</comment>
<dbReference type="EMBL" id="LWUJ01000011">
    <property type="protein sequence ID" value="OAL10285.1"/>
    <property type="molecule type" value="Genomic_DNA"/>
</dbReference>
<evidence type="ECO:0000313" key="3">
    <source>
        <dbReference type="EMBL" id="OAL10285.1"/>
    </source>
</evidence>
<dbReference type="InterPro" id="IPR025202">
    <property type="entry name" value="PLD-like_dom"/>
</dbReference>
<dbReference type="CDD" id="cd09112">
    <property type="entry name" value="PLDc_CLS_2"/>
    <property type="match status" value="1"/>
</dbReference>
<dbReference type="PROSITE" id="PS50035">
    <property type="entry name" value="PLD"/>
    <property type="match status" value="2"/>
</dbReference>
<gene>
    <name evidence="3" type="ORF">A6V39_02470</name>
</gene>
<dbReference type="RefSeq" id="WP_187150134.1">
    <property type="nucleotide sequence ID" value="NZ_LWUJ01000011.1"/>
</dbReference>
<feature type="transmembrane region" description="Helical" evidence="1">
    <location>
        <begin position="66"/>
        <end position="89"/>
    </location>
</feature>
<feature type="domain" description="PLD phosphodiesterase" evidence="2">
    <location>
        <begin position="245"/>
        <end position="272"/>
    </location>
</feature>
<feature type="transmembrane region" description="Helical" evidence="1">
    <location>
        <begin position="12"/>
        <end position="33"/>
    </location>
</feature>
<evidence type="ECO:0000313" key="4">
    <source>
        <dbReference type="Proteomes" id="UP000077623"/>
    </source>
</evidence>
<evidence type="ECO:0000259" key="2">
    <source>
        <dbReference type="PROSITE" id="PS50035"/>
    </source>
</evidence>
<keyword evidence="4" id="KW-1185">Reference proteome</keyword>
<accession>A0A1A9QE95</accession>
<dbReference type="PANTHER" id="PTHR21248">
    <property type="entry name" value="CARDIOLIPIN SYNTHASE"/>
    <property type="match status" value="1"/>
</dbReference>
<organism evidence="3 4">
    <name type="scientific">Candidatus Mycoplasma haematobovis</name>
    <dbReference type="NCBI Taxonomy" id="432608"/>
    <lineage>
        <taxon>Bacteria</taxon>
        <taxon>Bacillati</taxon>
        <taxon>Mycoplasmatota</taxon>
        <taxon>Mollicutes</taxon>
        <taxon>Mycoplasmataceae</taxon>
        <taxon>Mycoplasma</taxon>
    </lineage>
</organism>
<dbReference type="SMART" id="SM00155">
    <property type="entry name" value="PLDc"/>
    <property type="match status" value="2"/>
</dbReference>
<dbReference type="InterPro" id="IPR001736">
    <property type="entry name" value="PLipase_D/transphosphatidylase"/>
</dbReference>
<dbReference type="Pfam" id="PF13091">
    <property type="entry name" value="PLDc_2"/>
    <property type="match status" value="2"/>
</dbReference>
<dbReference type="Gene3D" id="3.30.870.10">
    <property type="entry name" value="Endonuclease Chain A"/>
    <property type="match status" value="2"/>
</dbReference>
<name>A0A1A9QE95_9MOLU</name>
<dbReference type="SUPFAM" id="SSF56024">
    <property type="entry name" value="Phospholipase D/nuclease"/>
    <property type="match status" value="2"/>
</dbReference>
<dbReference type="STRING" id="432608.A6V39_02470"/>
<keyword evidence="1" id="KW-1133">Transmembrane helix</keyword>
<dbReference type="AlphaFoldDB" id="A0A1A9QE95"/>
<dbReference type="PANTHER" id="PTHR21248:SF22">
    <property type="entry name" value="PHOSPHOLIPASE D"/>
    <property type="match status" value="1"/>
</dbReference>
<dbReference type="CDD" id="cd09110">
    <property type="entry name" value="PLDc_CLS_1"/>
    <property type="match status" value="1"/>
</dbReference>
<reference evidence="4" key="1">
    <citation type="submission" date="2016-04" db="EMBL/GenBank/DDBJ databases">
        <authorList>
            <person name="Quiroz-Castaneda R.E."/>
            <person name="Martinez-Ocampo F."/>
        </authorList>
    </citation>
    <scope>NUCLEOTIDE SEQUENCE [LARGE SCALE GENOMIC DNA]</scope>
    <source>
        <strain evidence="4">INIFAP01</strain>
    </source>
</reference>
<dbReference type="GO" id="GO:0032049">
    <property type="term" value="P:cardiolipin biosynthetic process"/>
    <property type="evidence" value="ECO:0007669"/>
    <property type="project" value="UniProtKB-ARBA"/>
</dbReference>
<feature type="domain" description="PLD phosphodiesterase" evidence="2">
    <location>
        <begin position="430"/>
        <end position="457"/>
    </location>
</feature>
<evidence type="ECO:0000256" key="1">
    <source>
        <dbReference type="SAM" id="Phobius"/>
    </source>
</evidence>
<keyword evidence="1" id="KW-0472">Membrane</keyword>
<keyword evidence="1" id="KW-0812">Transmembrane</keyword>
<dbReference type="GO" id="GO:0030572">
    <property type="term" value="F:phosphatidyltransferase activity"/>
    <property type="evidence" value="ECO:0007669"/>
    <property type="project" value="UniProtKB-ARBA"/>
</dbReference>